<dbReference type="SUPFAM" id="SSF54862">
    <property type="entry name" value="4Fe-4S ferredoxins"/>
    <property type="match status" value="1"/>
</dbReference>
<dbReference type="InterPro" id="IPR004017">
    <property type="entry name" value="Cys_rich_dom"/>
</dbReference>
<dbReference type="Gene3D" id="1.10.1060.10">
    <property type="entry name" value="Alpha-helical ferredoxin"/>
    <property type="match status" value="1"/>
</dbReference>
<evidence type="ECO:0000256" key="3">
    <source>
        <dbReference type="ARBA" id="ARBA00022737"/>
    </source>
</evidence>
<evidence type="ECO:0000259" key="6">
    <source>
        <dbReference type="PROSITE" id="PS51379"/>
    </source>
</evidence>
<accession>A0A382LL56</accession>
<dbReference type="AlphaFoldDB" id="A0A382LL56"/>
<evidence type="ECO:0000256" key="2">
    <source>
        <dbReference type="ARBA" id="ARBA00022723"/>
    </source>
</evidence>
<organism evidence="7">
    <name type="scientific">marine metagenome</name>
    <dbReference type="NCBI Taxonomy" id="408172"/>
    <lineage>
        <taxon>unclassified sequences</taxon>
        <taxon>metagenomes</taxon>
        <taxon>ecological metagenomes</taxon>
    </lineage>
</organism>
<gene>
    <name evidence="7" type="ORF">METZ01_LOCUS288475</name>
</gene>
<protein>
    <recommendedName>
        <fullName evidence="6">4Fe-4S ferredoxin-type domain-containing protein</fullName>
    </recommendedName>
</protein>
<dbReference type="Pfam" id="PF13183">
    <property type="entry name" value="Fer4_8"/>
    <property type="match status" value="1"/>
</dbReference>
<dbReference type="InterPro" id="IPR017900">
    <property type="entry name" value="4Fe4S_Fe_S_CS"/>
</dbReference>
<feature type="domain" description="4Fe-4S ferredoxin-type" evidence="6">
    <location>
        <begin position="16"/>
        <end position="45"/>
    </location>
</feature>
<dbReference type="PROSITE" id="PS00198">
    <property type="entry name" value="4FE4S_FER_1"/>
    <property type="match status" value="2"/>
</dbReference>
<evidence type="ECO:0000256" key="1">
    <source>
        <dbReference type="ARBA" id="ARBA00022485"/>
    </source>
</evidence>
<evidence type="ECO:0000313" key="7">
    <source>
        <dbReference type="EMBL" id="SVC35621.1"/>
    </source>
</evidence>
<reference evidence="7" key="1">
    <citation type="submission" date="2018-05" db="EMBL/GenBank/DDBJ databases">
        <authorList>
            <person name="Lanie J.A."/>
            <person name="Ng W.-L."/>
            <person name="Kazmierczak K.M."/>
            <person name="Andrzejewski T.M."/>
            <person name="Davidsen T.M."/>
            <person name="Wayne K.J."/>
            <person name="Tettelin H."/>
            <person name="Glass J.I."/>
            <person name="Rusch D."/>
            <person name="Podicherti R."/>
            <person name="Tsui H.-C.T."/>
            <person name="Winkler M.E."/>
        </authorList>
    </citation>
    <scope>NUCLEOTIDE SEQUENCE</scope>
</reference>
<evidence type="ECO:0000256" key="4">
    <source>
        <dbReference type="ARBA" id="ARBA00023004"/>
    </source>
</evidence>
<keyword evidence="4" id="KW-0408">Iron</keyword>
<feature type="non-terminal residue" evidence="7">
    <location>
        <position position="278"/>
    </location>
</feature>
<dbReference type="Pfam" id="PF02754">
    <property type="entry name" value="CCG"/>
    <property type="match status" value="1"/>
</dbReference>
<dbReference type="PANTHER" id="PTHR32479">
    <property type="entry name" value="GLYCOLATE OXIDASE IRON-SULFUR SUBUNIT"/>
    <property type="match status" value="1"/>
</dbReference>
<dbReference type="InterPro" id="IPR009051">
    <property type="entry name" value="Helical_ferredxn"/>
</dbReference>
<keyword evidence="3" id="KW-0677">Repeat</keyword>
<dbReference type="GO" id="GO:0046872">
    <property type="term" value="F:metal ion binding"/>
    <property type="evidence" value="ECO:0007669"/>
    <property type="project" value="UniProtKB-KW"/>
</dbReference>
<keyword evidence="5" id="KW-0411">Iron-sulfur</keyword>
<dbReference type="PANTHER" id="PTHR32479:SF17">
    <property type="entry name" value="GLYCOLATE OXIDASE IRON-SULFUR SUBUNIT"/>
    <property type="match status" value="1"/>
</dbReference>
<dbReference type="PROSITE" id="PS51379">
    <property type="entry name" value="4FE4S_FER_2"/>
    <property type="match status" value="2"/>
</dbReference>
<evidence type="ECO:0000256" key="5">
    <source>
        <dbReference type="ARBA" id="ARBA00023014"/>
    </source>
</evidence>
<feature type="non-terminal residue" evidence="7">
    <location>
        <position position="1"/>
    </location>
</feature>
<proteinExistence type="predicted"/>
<feature type="domain" description="4Fe-4S ferredoxin-type" evidence="6">
    <location>
        <begin position="66"/>
        <end position="90"/>
    </location>
</feature>
<dbReference type="GO" id="GO:0051539">
    <property type="term" value="F:4 iron, 4 sulfur cluster binding"/>
    <property type="evidence" value="ECO:0007669"/>
    <property type="project" value="UniProtKB-KW"/>
</dbReference>
<sequence>VRTDIPEASRVDTAVREAEAVLRTCVHCGFCNATCPTYLLTGNELEGPRGRIYLLKNLLEENIEASDAMAEHIDNCLGCLACETTCPSGVDYSRLLDHGRPLLERTYRRRPFDRLQRAVLTRLLPHADRFRTAIRLGVLARPLTALLPNRLRRLARMAPTHMPAGARLATPGVFPAVGKQRRRVALLAGCAQSVLGASINDAAIRMLTRRGAEVIVPESVACCGALTFHMGERHHSRRHMEAAVDGWHALLENGVSAVVLTTSGCATAVRDYGHIFAG</sequence>
<keyword evidence="2" id="KW-0479">Metal-binding</keyword>
<name>A0A382LL56_9ZZZZ</name>
<dbReference type="GO" id="GO:0016491">
    <property type="term" value="F:oxidoreductase activity"/>
    <property type="evidence" value="ECO:0007669"/>
    <property type="project" value="UniProtKB-ARBA"/>
</dbReference>
<dbReference type="EMBL" id="UINC01086814">
    <property type="protein sequence ID" value="SVC35621.1"/>
    <property type="molecule type" value="Genomic_DNA"/>
</dbReference>
<dbReference type="InterPro" id="IPR017896">
    <property type="entry name" value="4Fe4S_Fe-S-bd"/>
</dbReference>
<keyword evidence="1" id="KW-0004">4Fe-4S</keyword>